<protein>
    <submittedName>
        <fullName evidence="2">Uncharacterized protein</fullName>
    </submittedName>
</protein>
<sequence length="82" mass="9173">MPSSCLCTSLPAAAPSTASRPRWRTTHLGWRMSPSPSSSTRSGPRRHYQMTMTTMTWSEGACPACVNTYIPCACKYNDRSRW</sequence>
<dbReference type="Proteomes" id="UP000664859">
    <property type="component" value="Unassembled WGS sequence"/>
</dbReference>
<comment type="caution">
    <text evidence="2">The sequence shown here is derived from an EMBL/GenBank/DDBJ whole genome shotgun (WGS) entry which is preliminary data.</text>
</comment>
<feature type="region of interest" description="Disordered" evidence="1">
    <location>
        <begin position="1"/>
        <end position="45"/>
    </location>
</feature>
<feature type="compositionally biased region" description="Low complexity" evidence="1">
    <location>
        <begin position="9"/>
        <end position="20"/>
    </location>
</feature>
<evidence type="ECO:0000313" key="2">
    <source>
        <dbReference type="EMBL" id="KAG5189155.1"/>
    </source>
</evidence>
<evidence type="ECO:0000313" key="3">
    <source>
        <dbReference type="Proteomes" id="UP000664859"/>
    </source>
</evidence>
<evidence type="ECO:0000256" key="1">
    <source>
        <dbReference type="SAM" id="MobiDB-lite"/>
    </source>
</evidence>
<gene>
    <name evidence="2" type="ORF">JKP88DRAFT_347759</name>
</gene>
<dbReference type="EMBL" id="JAFCMP010000057">
    <property type="protein sequence ID" value="KAG5189155.1"/>
    <property type="molecule type" value="Genomic_DNA"/>
</dbReference>
<organism evidence="2 3">
    <name type="scientific">Tribonema minus</name>
    <dbReference type="NCBI Taxonomy" id="303371"/>
    <lineage>
        <taxon>Eukaryota</taxon>
        <taxon>Sar</taxon>
        <taxon>Stramenopiles</taxon>
        <taxon>Ochrophyta</taxon>
        <taxon>PX clade</taxon>
        <taxon>Xanthophyceae</taxon>
        <taxon>Tribonematales</taxon>
        <taxon>Tribonemataceae</taxon>
        <taxon>Tribonema</taxon>
    </lineage>
</organism>
<feature type="non-terminal residue" evidence="2">
    <location>
        <position position="82"/>
    </location>
</feature>
<reference evidence="2" key="1">
    <citation type="submission" date="2021-02" db="EMBL/GenBank/DDBJ databases">
        <title>First Annotated Genome of the Yellow-green Alga Tribonema minus.</title>
        <authorList>
            <person name="Mahan K.M."/>
        </authorList>
    </citation>
    <scope>NUCLEOTIDE SEQUENCE</scope>
    <source>
        <strain evidence="2">UTEX B ZZ1240</strain>
    </source>
</reference>
<keyword evidence="3" id="KW-1185">Reference proteome</keyword>
<proteinExistence type="predicted"/>
<name>A0A835ZD61_9STRA</name>
<dbReference type="AlphaFoldDB" id="A0A835ZD61"/>
<feature type="compositionally biased region" description="Low complexity" evidence="1">
    <location>
        <begin position="33"/>
        <end position="42"/>
    </location>
</feature>
<accession>A0A835ZD61</accession>